<reference evidence="3 4" key="1">
    <citation type="journal article" date="2019" name="Nat. Ecol. Evol.">
        <title>Megaphylogeny resolves global patterns of mushroom evolution.</title>
        <authorList>
            <person name="Varga T."/>
            <person name="Krizsan K."/>
            <person name="Foldi C."/>
            <person name="Dima B."/>
            <person name="Sanchez-Garcia M."/>
            <person name="Sanchez-Ramirez S."/>
            <person name="Szollosi G.J."/>
            <person name="Szarkandi J.G."/>
            <person name="Papp V."/>
            <person name="Albert L."/>
            <person name="Andreopoulos W."/>
            <person name="Angelini C."/>
            <person name="Antonin V."/>
            <person name="Barry K.W."/>
            <person name="Bougher N.L."/>
            <person name="Buchanan P."/>
            <person name="Buyck B."/>
            <person name="Bense V."/>
            <person name="Catcheside P."/>
            <person name="Chovatia M."/>
            <person name="Cooper J."/>
            <person name="Damon W."/>
            <person name="Desjardin D."/>
            <person name="Finy P."/>
            <person name="Geml J."/>
            <person name="Haridas S."/>
            <person name="Hughes K."/>
            <person name="Justo A."/>
            <person name="Karasinski D."/>
            <person name="Kautmanova I."/>
            <person name="Kiss B."/>
            <person name="Kocsube S."/>
            <person name="Kotiranta H."/>
            <person name="LaButti K.M."/>
            <person name="Lechner B.E."/>
            <person name="Liimatainen K."/>
            <person name="Lipzen A."/>
            <person name="Lukacs Z."/>
            <person name="Mihaltcheva S."/>
            <person name="Morgado L.N."/>
            <person name="Niskanen T."/>
            <person name="Noordeloos M.E."/>
            <person name="Ohm R.A."/>
            <person name="Ortiz-Santana B."/>
            <person name="Ovrebo C."/>
            <person name="Racz N."/>
            <person name="Riley R."/>
            <person name="Savchenko A."/>
            <person name="Shiryaev A."/>
            <person name="Soop K."/>
            <person name="Spirin V."/>
            <person name="Szebenyi C."/>
            <person name="Tomsovsky M."/>
            <person name="Tulloss R.E."/>
            <person name="Uehling J."/>
            <person name="Grigoriev I.V."/>
            <person name="Vagvolgyi C."/>
            <person name="Papp T."/>
            <person name="Martin F.M."/>
            <person name="Miettinen O."/>
            <person name="Hibbett D.S."/>
            <person name="Nagy L.G."/>
        </authorList>
    </citation>
    <scope>NUCLEOTIDE SEQUENCE [LARGE SCALE GENOMIC DNA]</scope>
    <source>
        <strain evidence="3 4">CBS 166.37</strain>
    </source>
</reference>
<name>A0A5C3LS33_9AGAR</name>
<keyword evidence="2" id="KW-0812">Transmembrane</keyword>
<dbReference type="PANTHER" id="PTHR35519:SF2">
    <property type="entry name" value="PH DOMAIN PROTEIN"/>
    <property type="match status" value="1"/>
</dbReference>
<feature type="transmembrane region" description="Helical" evidence="2">
    <location>
        <begin position="70"/>
        <end position="90"/>
    </location>
</feature>
<feature type="region of interest" description="Disordered" evidence="1">
    <location>
        <begin position="176"/>
        <end position="274"/>
    </location>
</feature>
<dbReference type="Proteomes" id="UP000308652">
    <property type="component" value="Unassembled WGS sequence"/>
</dbReference>
<evidence type="ECO:0000256" key="1">
    <source>
        <dbReference type="SAM" id="MobiDB-lite"/>
    </source>
</evidence>
<organism evidence="3 4">
    <name type="scientific">Crucibulum laeve</name>
    <dbReference type="NCBI Taxonomy" id="68775"/>
    <lineage>
        <taxon>Eukaryota</taxon>
        <taxon>Fungi</taxon>
        <taxon>Dikarya</taxon>
        <taxon>Basidiomycota</taxon>
        <taxon>Agaricomycotina</taxon>
        <taxon>Agaricomycetes</taxon>
        <taxon>Agaricomycetidae</taxon>
        <taxon>Agaricales</taxon>
        <taxon>Agaricineae</taxon>
        <taxon>Nidulariaceae</taxon>
        <taxon>Crucibulum</taxon>
    </lineage>
</organism>
<evidence type="ECO:0000313" key="4">
    <source>
        <dbReference type="Proteomes" id="UP000308652"/>
    </source>
</evidence>
<evidence type="ECO:0000313" key="3">
    <source>
        <dbReference type="EMBL" id="TFK35592.1"/>
    </source>
</evidence>
<dbReference type="STRING" id="68775.A0A5C3LS33"/>
<dbReference type="InterPro" id="IPR025187">
    <property type="entry name" value="DUF4112"/>
</dbReference>
<proteinExistence type="predicted"/>
<gene>
    <name evidence="3" type="ORF">BDQ12DRAFT_706626</name>
</gene>
<accession>A0A5C3LS33</accession>
<evidence type="ECO:0000256" key="2">
    <source>
        <dbReference type="SAM" id="Phobius"/>
    </source>
</evidence>
<sequence>MSALINKAGKKLFEKHLEQYAPADPLYEVYTTNTGKQKKRKRALPPGLSSRDAAILKSVKRRAHYLDKGFSLCGLRFGWTFFIGLIPVVGDITDASLNYFLVVRKARQADLPAWLVQRMLFNNAVSAGVGFVPFAGDVILAVYKANSRNAALLEEFLRIRGEEYLKLSAGGEVVETEHSGRKGKKRKHDVLQSDAEQVQPGAGMAKGDIAHGKSTAVVDGLGTQAQAPAAVEPSSKSGGSSKRSFSFFGSQKKTPPPTGRFVEDMSDGSGKKRK</sequence>
<keyword evidence="2" id="KW-1133">Transmembrane helix</keyword>
<feature type="transmembrane region" description="Helical" evidence="2">
    <location>
        <begin position="124"/>
        <end position="143"/>
    </location>
</feature>
<evidence type="ECO:0008006" key="5">
    <source>
        <dbReference type="Google" id="ProtNLM"/>
    </source>
</evidence>
<dbReference type="OrthoDB" id="2103474at2759"/>
<protein>
    <recommendedName>
        <fullName evidence="5">PH domain-containing protein</fullName>
    </recommendedName>
</protein>
<dbReference type="Pfam" id="PF13430">
    <property type="entry name" value="DUF4112"/>
    <property type="match status" value="1"/>
</dbReference>
<keyword evidence="4" id="KW-1185">Reference proteome</keyword>
<dbReference type="EMBL" id="ML213620">
    <property type="protein sequence ID" value="TFK35592.1"/>
    <property type="molecule type" value="Genomic_DNA"/>
</dbReference>
<feature type="compositionally biased region" description="Low complexity" evidence="1">
    <location>
        <begin position="234"/>
        <end position="253"/>
    </location>
</feature>
<dbReference type="PANTHER" id="PTHR35519">
    <property type="entry name" value="MEMBRANE PROTEINS"/>
    <property type="match status" value="1"/>
</dbReference>
<dbReference type="AlphaFoldDB" id="A0A5C3LS33"/>
<keyword evidence="2" id="KW-0472">Membrane</keyword>